<dbReference type="PANTHER" id="PTHR10612">
    <property type="entry name" value="APOLIPOPROTEIN D"/>
    <property type="match status" value="1"/>
</dbReference>
<comment type="function">
    <text evidence="11">Involved in the storage or transport of lipids necessary for membrane maintenance under stressful conditions. Displays a binding preference for lysophospholipids.</text>
</comment>
<protein>
    <recommendedName>
        <fullName evidence="12">Outer membrane lipoprotein Blc</fullName>
    </recommendedName>
</protein>
<feature type="signal peptide" evidence="13">
    <location>
        <begin position="1"/>
        <end position="23"/>
    </location>
</feature>
<evidence type="ECO:0000256" key="4">
    <source>
        <dbReference type="ARBA" id="ARBA00011738"/>
    </source>
</evidence>
<evidence type="ECO:0000256" key="13">
    <source>
        <dbReference type="PIRNR" id="PIRNR036893"/>
    </source>
</evidence>
<evidence type="ECO:0000256" key="8">
    <source>
        <dbReference type="ARBA" id="ARBA00023139"/>
    </source>
</evidence>
<dbReference type="InterPro" id="IPR000566">
    <property type="entry name" value="Lipocln_cytosolic_FA-bd_dom"/>
</dbReference>
<dbReference type="CDD" id="cd19438">
    <property type="entry name" value="lipocalin_Blc-like"/>
    <property type="match status" value="1"/>
</dbReference>
<evidence type="ECO:0000256" key="11">
    <source>
        <dbReference type="ARBA" id="ARBA00057024"/>
    </source>
</evidence>
<dbReference type="Proteomes" id="UP000316437">
    <property type="component" value="Unassembled WGS sequence"/>
</dbReference>
<dbReference type="GO" id="GO:0009279">
    <property type="term" value="C:cell outer membrane"/>
    <property type="evidence" value="ECO:0007669"/>
    <property type="project" value="UniProtKB-SubCell"/>
</dbReference>
<keyword evidence="8" id="KW-0564">Palmitate</keyword>
<reference evidence="15 16" key="1">
    <citation type="submission" date="2019-06" db="EMBL/GenBank/DDBJ databases">
        <title>Sorghum-associated microbial communities from plants grown in Nebraska, USA.</title>
        <authorList>
            <person name="Schachtman D."/>
        </authorList>
    </citation>
    <scope>NUCLEOTIDE SEQUENCE [LARGE SCALE GENOMIC DNA]</scope>
    <source>
        <strain evidence="15 16">110</strain>
    </source>
</reference>
<evidence type="ECO:0000256" key="1">
    <source>
        <dbReference type="ARBA" id="ARBA00004442"/>
    </source>
</evidence>
<accession>A0A543EIF7</accession>
<evidence type="ECO:0000256" key="3">
    <source>
        <dbReference type="ARBA" id="ARBA00006889"/>
    </source>
</evidence>
<dbReference type="PROSITE" id="PS51257">
    <property type="entry name" value="PROKAR_LIPOPROTEIN"/>
    <property type="match status" value="1"/>
</dbReference>
<evidence type="ECO:0000256" key="12">
    <source>
        <dbReference type="ARBA" id="ARBA00071217"/>
    </source>
</evidence>
<dbReference type="Pfam" id="PF08212">
    <property type="entry name" value="Lipocalin_2"/>
    <property type="match status" value="1"/>
</dbReference>
<comment type="subcellular location">
    <subcellularLocation>
        <location evidence="1">Cell outer membrane</location>
    </subcellularLocation>
    <subcellularLocation>
        <location evidence="2">Membrane</location>
        <topology evidence="2">Lipid-anchor</topology>
    </subcellularLocation>
</comment>
<dbReference type="GO" id="GO:0008289">
    <property type="term" value="F:lipid binding"/>
    <property type="evidence" value="ECO:0007669"/>
    <property type="project" value="UniProtKB-KW"/>
</dbReference>
<sequence length="182" mass="20788">MKNRIIITVLLSFLLLNSITSCSSMPEKAQPVGQFDVNKYLGTWYEIARFDYRFEKDLDNAIAQYSLNADGSVKVLNSGYNVIKNKWVSANGTAKFRGDKNVAALKVSFFGPFYAGYNVIVLEEYKYALVAGKNLDYLWILSREKTIPDHIKQNFISKAQEIGYDTSKLIWVKQDKKSPFDK</sequence>
<keyword evidence="10 15" id="KW-0449">Lipoprotein</keyword>
<dbReference type="SUPFAM" id="SSF50814">
    <property type="entry name" value="Lipocalins"/>
    <property type="match status" value="1"/>
</dbReference>
<name>A0A543EIF7_9FLAO</name>
<evidence type="ECO:0000256" key="6">
    <source>
        <dbReference type="ARBA" id="ARBA00023121"/>
    </source>
</evidence>
<dbReference type="PRINTS" id="PR01171">
    <property type="entry name" value="BCTLIPOCALIN"/>
</dbReference>
<feature type="domain" description="Lipocalin/cytosolic fatty-acid binding" evidence="14">
    <location>
        <begin position="35"/>
        <end position="174"/>
    </location>
</feature>
<evidence type="ECO:0000259" key="14">
    <source>
        <dbReference type="Pfam" id="PF08212"/>
    </source>
</evidence>
<dbReference type="PIRSF" id="PIRSF036893">
    <property type="entry name" value="Lipocalin_ApoD"/>
    <property type="match status" value="1"/>
</dbReference>
<keyword evidence="6" id="KW-0446">Lipid-binding</keyword>
<gene>
    <name evidence="15" type="ORF">FB551_1055</name>
</gene>
<dbReference type="PANTHER" id="PTHR10612:SF34">
    <property type="entry name" value="APOLIPOPROTEIN D"/>
    <property type="match status" value="1"/>
</dbReference>
<evidence type="ECO:0000256" key="2">
    <source>
        <dbReference type="ARBA" id="ARBA00004635"/>
    </source>
</evidence>
<dbReference type="InterPro" id="IPR022271">
    <property type="entry name" value="Lipocalin_ApoD"/>
</dbReference>
<evidence type="ECO:0000256" key="9">
    <source>
        <dbReference type="ARBA" id="ARBA00023237"/>
    </source>
</evidence>
<keyword evidence="5 13" id="KW-0732">Signal</keyword>
<keyword evidence="9" id="KW-0998">Cell outer membrane</keyword>
<evidence type="ECO:0000256" key="10">
    <source>
        <dbReference type="ARBA" id="ARBA00023288"/>
    </source>
</evidence>
<evidence type="ECO:0000256" key="5">
    <source>
        <dbReference type="ARBA" id="ARBA00022729"/>
    </source>
</evidence>
<keyword evidence="16" id="KW-1185">Reference proteome</keyword>
<evidence type="ECO:0000313" key="15">
    <source>
        <dbReference type="EMBL" id="TQM21368.1"/>
    </source>
</evidence>
<dbReference type="InterPro" id="IPR002446">
    <property type="entry name" value="Lipocalin_bac"/>
</dbReference>
<dbReference type="PROSITE" id="PS00213">
    <property type="entry name" value="LIPOCALIN"/>
    <property type="match status" value="1"/>
</dbReference>
<comment type="caution">
    <text evidence="15">The sequence shown here is derived from an EMBL/GenBank/DDBJ whole genome shotgun (WGS) entry which is preliminary data.</text>
</comment>
<feature type="chain" id="PRO_5022280373" description="Outer membrane lipoprotein Blc" evidence="13">
    <location>
        <begin position="24"/>
        <end position="182"/>
    </location>
</feature>
<dbReference type="Gene3D" id="2.40.128.20">
    <property type="match status" value="1"/>
</dbReference>
<organism evidence="15 16">
    <name type="scientific">Chryseobacterium aquifrigidense</name>
    <dbReference type="NCBI Taxonomy" id="558021"/>
    <lineage>
        <taxon>Bacteria</taxon>
        <taxon>Pseudomonadati</taxon>
        <taxon>Bacteroidota</taxon>
        <taxon>Flavobacteriia</taxon>
        <taxon>Flavobacteriales</taxon>
        <taxon>Weeksellaceae</taxon>
        <taxon>Chryseobacterium group</taxon>
        <taxon>Chryseobacterium</taxon>
    </lineage>
</organism>
<dbReference type="InterPro" id="IPR047202">
    <property type="entry name" value="Lipocalin_Blc-like_dom"/>
</dbReference>
<dbReference type="InterPro" id="IPR022272">
    <property type="entry name" value="Lipocalin_CS"/>
</dbReference>
<dbReference type="FunFam" id="2.40.128.20:FF:000002">
    <property type="entry name" value="Outer membrane lipoprotein Blc"/>
    <property type="match status" value="1"/>
</dbReference>
<evidence type="ECO:0000313" key="16">
    <source>
        <dbReference type="Proteomes" id="UP000316437"/>
    </source>
</evidence>
<dbReference type="InterPro" id="IPR012674">
    <property type="entry name" value="Calycin"/>
</dbReference>
<dbReference type="EMBL" id="VFPD01000001">
    <property type="protein sequence ID" value="TQM21368.1"/>
    <property type="molecule type" value="Genomic_DNA"/>
</dbReference>
<comment type="subunit">
    <text evidence="4">Homodimer.</text>
</comment>
<proteinExistence type="inferred from homology"/>
<dbReference type="RefSeq" id="WP_142015657.1">
    <property type="nucleotide sequence ID" value="NZ_VFPD01000001.1"/>
</dbReference>
<keyword evidence="7" id="KW-0472">Membrane</keyword>
<dbReference type="GO" id="GO:0006950">
    <property type="term" value="P:response to stress"/>
    <property type="evidence" value="ECO:0007669"/>
    <property type="project" value="UniProtKB-ARBA"/>
</dbReference>
<evidence type="ECO:0000256" key="7">
    <source>
        <dbReference type="ARBA" id="ARBA00023136"/>
    </source>
</evidence>
<dbReference type="AlphaFoldDB" id="A0A543EIF7"/>
<comment type="similarity">
    <text evidence="3 13">Belongs to the calycin superfamily. Lipocalin family.</text>
</comment>